<gene>
    <name evidence="2" type="ORF">IAB59_03840</name>
</gene>
<name>A0A9D1GCF1_9FIRM</name>
<dbReference type="Gene3D" id="3.40.960.10">
    <property type="entry name" value="VSR Endonuclease"/>
    <property type="match status" value="1"/>
</dbReference>
<protein>
    <submittedName>
        <fullName evidence="2">DUF2726 domain-containing protein</fullName>
    </submittedName>
</protein>
<dbReference type="Proteomes" id="UP000886833">
    <property type="component" value="Unassembled WGS sequence"/>
</dbReference>
<accession>A0A9D1GCF1</accession>
<feature type="domain" description="DUF2726" evidence="1">
    <location>
        <begin position="1"/>
        <end position="115"/>
    </location>
</feature>
<evidence type="ECO:0000259" key="1">
    <source>
        <dbReference type="Pfam" id="PF10881"/>
    </source>
</evidence>
<evidence type="ECO:0000313" key="2">
    <source>
        <dbReference type="EMBL" id="HIT37594.1"/>
    </source>
</evidence>
<sequence length="128" mass="15233">MTNNERLFYNKIKCLELEYKIIPQVSLASIISKENNNKYYTDLFRNIDFAIFDTNLQDVLLLIELNDGTHKLKKRKNRDAKIKKICNAAGIPLLFFYTKYPNEKDYVINRIRNVINKTKEDNLNRQNN</sequence>
<dbReference type="AlphaFoldDB" id="A0A9D1GCF1"/>
<organism evidence="2 3">
    <name type="scientific">Candidatus Onthousia faecipullorum</name>
    <dbReference type="NCBI Taxonomy" id="2840887"/>
    <lineage>
        <taxon>Bacteria</taxon>
        <taxon>Bacillati</taxon>
        <taxon>Bacillota</taxon>
        <taxon>Bacilli</taxon>
        <taxon>Candidatus Onthousia</taxon>
    </lineage>
</organism>
<proteinExistence type="predicted"/>
<dbReference type="EMBL" id="DVKQ01000050">
    <property type="protein sequence ID" value="HIT37594.1"/>
    <property type="molecule type" value="Genomic_DNA"/>
</dbReference>
<comment type="caution">
    <text evidence="2">The sequence shown here is derived from an EMBL/GenBank/DDBJ whole genome shotgun (WGS) entry which is preliminary data.</text>
</comment>
<dbReference type="Pfam" id="PF10881">
    <property type="entry name" value="DUF2726"/>
    <property type="match status" value="1"/>
</dbReference>
<dbReference type="InterPro" id="IPR024402">
    <property type="entry name" value="DUF2726"/>
</dbReference>
<reference evidence="2" key="1">
    <citation type="submission" date="2020-10" db="EMBL/GenBank/DDBJ databases">
        <authorList>
            <person name="Gilroy R."/>
        </authorList>
    </citation>
    <scope>NUCLEOTIDE SEQUENCE</scope>
    <source>
        <strain evidence="2">CHK195-26880</strain>
    </source>
</reference>
<evidence type="ECO:0000313" key="3">
    <source>
        <dbReference type="Proteomes" id="UP000886833"/>
    </source>
</evidence>
<reference evidence="2" key="2">
    <citation type="journal article" date="2021" name="PeerJ">
        <title>Extensive microbial diversity within the chicken gut microbiome revealed by metagenomics and culture.</title>
        <authorList>
            <person name="Gilroy R."/>
            <person name="Ravi A."/>
            <person name="Getino M."/>
            <person name="Pursley I."/>
            <person name="Horton D.L."/>
            <person name="Alikhan N.F."/>
            <person name="Baker D."/>
            <person name="Gharbi K."/>
            <person name="Hall N."/>
            <person name="Watson M."/>
            <person name="Adriaenssens E.M."/>
            <person name="Foster-Nyarko E."/>
            <person name="Jarju S."/>
            <person name="Secka A."/>
            <person name="Antonio M."/>
            <person name="Oren A."/>
            <person name="Chaudhuri R.R."/>
            <person name="La Ragione R."/>
            <person name="Hildebrand F."/>
            <person name="Pallen M.J."/>
        </authorList>
    </citation>
    <scope>NUCLEOTIDE SEQUENCE</scope>
    <source>
        <strain evidence="2">CHK195-26880</strain>
    </source>
</reference>